<dbReference type="AlphaFoldDB" id="A0A9D1S4F5"/>
<proteinExistence type="predicted"/>
<gene>
    <name evidence="2" type="ORF">IAC59_04990</name>
</gene>
<name>A0A9D1S4F5_9FIRM</name>
<dbReference type="EMBL" id="DVNK01000033">
    <property type="protein sequence ID" value="HIU46595.1"/>
    <property type="molecule type" value="Genomic_DNA"/>
</dbReference>
<protein>
    <submittedName>
        <fullName evidence="2">Uncharacterized protein</fullName>
    </submittedName>
</protein>
<reference evidence="2" key="1">
    <citation type="submission" date="2020-10" db="EMBL/GenBank/DDBJ databases">
        <authorList>
            <person name="Gilroy R."/>
        </authorList>
    </citation>
    <scope>NUCLEOTIDE SEQUENCE</scope>
    <source>
        <strain evidence="2">ChiSxjej2B14-8506</strain>
    </source>
</reference>
<sequence>MRSGMFGKLMAVLLAIMLVLPVAAQADDMNNGYTDITVSNLVVNYAGTEFDFSGIDLTLLAGVNAENRNALGGVMAKMTDSGNGAGLVVQMNEDSELMLLGNQLLKVPYAKMGETLAKLGVADADQLGDMTQQMDMFWSALASGAGAENSIGKLMEQYANSVNNNELVQQINALQAEAVPEPATFTVDGTEYEGQKISISLSADMLNEVMGSEAMQAYYSGVSDIIIQMAAQMGVTSVDVNGDMMPVDQFVTMVMSSVNTIKYAESITVDTYMAPYDDEKSVILIDYSPMTIDMSEYMAALNSLDESTTGFQSMITVDESIAMIGKLNEDLNMDNEDVEYLEVDAKVSDPTGGDASVSMNIKAADRDDEGSFSMNIDVPESDASDSASMVVAADWSDKDDAKTVNAKFEVYTADVLQAGVSFTGNAVDKDTGDNAEYTLNLSDVSGTNVTLGLSYNYTEADDDTGEGNVTLQYDDGTNGMMPLASVDYSTTESGTDETDVTDIVFSADVMGMVTASGKLSLRNMPMSAETLLPTEGAIDLSEADTEEVQTVLVNLQTNLQSLLMEAMNVPGVQQIMTMMQTTTSVETTATNAAVDVTDSTGADTVEDAETVDEPIAG</sequence>
<keyword evidence="1" id="KW-0732">Signal</keyword>
<feature type="signal peptide" evidence="1">
    <location>
        <begin position="1"/>
        <end position="26"/>
    </location>
</feature>
<organism evidence="2 3">
    <name type="scientific">Candidatus Fimadaptatus faecigallinarum</name>
    <dbReference type="NCBI Taxonomy" id="2840814"/>
    <lineage>
        <taxon>Bacteria</taxon>
        <taxon>Bacillati</taxon>
        <taxon>Bacillota</taxon>
        <taxon>Clostridia</taxon>
        <taxon>Eubacteriales</taxon>
        <taxon>Candidatus Fimadaptatus</taxon>
    </lineage>
</organism>
<evidence type="ECO:0000313" key="3">
    <source>
        <dbReference type="Proteomes" id="UP000824123"/>
    </source>
</evidence>
<reference evidence="2" key="2">
    <citation type="journal article" date="2021" name="PeerJ">
        <title>Extensive microbial diversity within the chicken gut microbiome revealed by metagenomics and culture.</title>
        <authorList>
            <person name="Gilroy R."/>
            <person name="Ravi A."/>
            <person name="Getino M."/>
            <person name="Pursley I."/>
            <person name="Horton D.L."/>
            <person name="Alikhan N.F."/>
            <person name="Baker D."/>
            <person name="Gharbi K."/>
            <person name="Hall N."/>
            <person name="Watson M."/>
            <person name="Adriaenssens E.M."/>
            <person name="Foster-Nyarko E."/>
            <person name="Jarju S."/>
            <person name="Secka A."/>
            <person name="Antonio M."/>
            <person name="Oren A."/>
            <person name="Chaudhuri R.R."/>
            <person name="La Ragione R."/>
            <person name="Hildebrand F."/>
            <person name="Pallen M.J."/>
        </authorList>
    </citation>
    <scope>NUCLEOTIDE SEQUENCE</scope>
    <source>
        <strain evidence="2">ChiSxjej2B14-8506</strain>
    </source>
</reference>
<comment type="caution">
    <text evidence="2">The sequence shown here is derived from an EMBL/GenBank/DDBJ whole genome shotgun (WGS) entry which is preliminary data.</text>
</comment>
<evidence type="ECO:0000313" key="2">
    <source>
        <dbReference type="EMBL" id="HIU46595.1"/>
    </source>
</evidence>
<feature type="chain" id="PRO_5038756131" evidence="1">
    <location>
        <begin position="27"/>
        <end position="617"/>
    </location>
</feature>
<evidence type="ECO:0000256" key="1">
    <source>
        <dbReference type="SAM" id="SignalP"/>
    </source>
</evidence>
<dbReference type="Proteomes" id="UP000824123">
    <property type="component" value="Unassembled WGS sequence"/>
</dbReference>
<accession>A0A9D1S4F5</accession>